<dbReference type="EMBL" id="PYMB01000001">
    <property type="protein sequence ID" value="PSW15992.1"/>
    <property type="molecule type" value="Genomic_DNA"/>
</dbReference>
<dbReference type="AlphaFoldDB" id="A0A2T3NKL9"/>
<gene>
    <name evidence="2" type="ORF">C9J01_03005</name>
</gene>
<accession>A0A2T3NKL9</accession>
<feature type="signal peptide" evidence="1">
    <location>
        <begin position="1"/>
        <end position="22"/>
    </location>
</feature>
<keyword evidence="1" id="KW-0732">Signal</keyword>
<evidence type="ECO:0000313" key="2">
    <source>
        <dbReference type="EMBL" id="PSW15992.1"/>
    </source>
</evidence>
<comment type="caution">
    <text evidence="2">The sequence shown here is derived from an EMBL/GenBank/DDBJ whole genome shotgun (WGS) entry which is preliminary data.</text>
</comment>
<evidence type="ECO:0000256" key="1">
    <source>
        <dbReference type="SAM" id="SignalP"/>
    </source>
</evidence>
<name>A0A2T3NKL9_9GAMM</name>
<evidence type="ECO:0000313" key="3">
    <source>
        <dbReference type="Proteomes" id="UP000241346"/>
    </source>
</evidence>
<dbReference type="Proteomes" id="UP000241346">
    <property type="component" value="Unassembled WGS sequence"/>
</dbReference>
<proteinExistence type="predicted"/>
<reference evidence="2 3" key="1">
    <citation type="submission" date="2018-03" db="EMBL/GenBank/DDBJ databases">
        <title>Whole genome sequencing of Histamine producing bacteria.</title>
        <authorList>
            <person name="Butler K."/>
        </authorList>
    </citation>
    <scope>NUCLEOTIDE SEQUENCE [LARGE SCALE GENOMIC DNA]</scope>
    <source>
        <strain evidence="2 3">DSM 19138</strain>
    </source>
</reference>
<organism evidence="2 3">
    <name type="scientific">Photobacterium rosenbergii</name>
    <dbReference type="NCBI Taxonomy" id="294936"/>
    <lineage>
        <taxon>Bacteria</taxon>
        <taxon>Pseudomonadati</taxon>
        <taxon>Pseudomonadota</taxon>
        <taxon>Gammaproteobacteria</taxon>
        <taxon>Vibrionales</taxon>
        <taxon>Vibrionaceae</taxon>
        <taxon>Photobacterium</taxon>
    </lineage>
</organism>
<sequence length="72" mass="8353">MNYKAVFLILILVLSHSGFALSATKKSKECKKITNKIESIQKKMRSGYSTKKGAKYNEQLNKLYKQQFKKCF</sequence>
<evidence type="ECO:0008006" key="4">
    <source>
        <dbReference type="Google" id="ProtNLM"/>
    </source>
</evidence>
<feature type="chain" id="PRO_5015711698" description="DUF1090 domain-containing protein" evidence="1">
    <location>
        <begin position="23"/>
        <end position="72"/>
    </location>
</feature>
<protein>
    <recommendedName>
        <fullName evidence="4">DUF1090 domain-containing protein</fullName>
    </recommendedName>
</protein>